<name>A0A6L3SU50_9HYPH</name>
<evidence type="ECO:0000256" key="1">
    <source>
        <dbReference type="SAM" id="MobiDB-lite"/>
    </source>
</evidence>
<keyword evidence="3" id="KW-1185">Reference proteome</keyword>
<evidence type="ECO:0000313" key="3">
    <source>
        <dbReference type="Proteomes" id="UP000474159"/>
    </source>
</evidence>
<dbReference type="RefSeq" id="WP_151003145.1">
    <property type="nucleotide sequence ID" value="NZ_VZZK01000032.1"/>
</dbReference>
<evidence type="ECO:0008006" key="4">
    <source>
        <dbReference type="Google" id="ProtNLM"/>
    </source>
</evidence>
<protein>
    <recommendedName>
        <fullName evidence="4">Ribbon-helix-helix protein, CopG family</fullName>
    </recommendedName>
</protein>
<reference evidence="2 3" key="1">
    <citation type="submission" date="2019-09" db="EMBL/GenBank/DDBJ databases">
        <title>YIM 48816 draft genome.</title>
        <authorList>
            <person name="Jiang L."/>
        </authorList>
    </citation>
    <scope>NUCLEOTIDE SEQUENCE [LARGE SCALE GENOMIC DNA]</scope>
    <source>
        <strain evidence="2 3">YIM 48816</strain>
    </source>
</reference>
<proteinExistence type="predicted"/>
<dbReference type="Proteomes" id="UP000474159">
    <property type="component" value="Unassembled WGS sequence"/>
</dbReference>
<comment type="caution">
    <text evidence="2">The sequence shown here is derived from an EMBL/GenBank/DDBJ whole genome shotgun (WGS) entry which is preliminary data.</text>
</comment>
<feature type="region of interest" description="Disordered" evidence="1">
    <location>
        <begin position="98"/>
        <end position="118"/>
    </location>
</feature>
<evidence type="ECO:0000313" key="2">
    <source>
        <dbReference type="EMBL" id="KAB1075947.1"/>
    </source>
</evidence>
<organism evidence="2 3">
    <name type="scientific">Methylobacterium soli</name>
    <dbReference type="NCBI Taxonomy" id="553447"/>
    <lineage>
        <taxon>Bacteria</taxon>
        <taxon>Pseudomonadati</taxon>
        <taxon>Pseudomonadota</taxon>
        <taxon>Alphaproteobacteria</taxon>
        <taxon>Hyphomicrobiales</taxon>
        <taxon>Methylobacteriaceae</taxon>
        <taxon>Methylobacterium</taxon>
    </lineage>
</organism>
<accession>A0A6L3SU50</accession>
<sequence length="131" mass="14180">MAVKTSQTPKQRQKTRRDKLKLAGITRMTVEMDKTTAQILRAISVEHDRTHAQVIELGIKMARRALAEAGEHRAPRSTAPTPVTPNAALAALADQLAELQAGQDADDEPPPMRASEARAISLGLASIEVRP</sequence>
<dbReference type="EMBL" id="VZZK01000032">
    <property type="protein sequence ID" value="KAB1075947.1"/>
    <property type="molecule type" value="Genomic_DNA"/>
</dbReference>
<gene>
    <name evidence="2" type="ORF">F6X53_24270</name>
</gene>
<dbReference type="AlphaFoldDB" id="A0A6L3SU50"/>